<feature type="compositionally biased region" description="Low complexity" evidence="1">
    <location>
        <begin position="332"/>
        <end position="348"/>
    </location>
</feature>
<gene>
    <name evidence="3" type="ORF">FHS30_000412</name>
</gene>
<evidence type="ECO:0000256" key="1">
    <source>
        <dbReference type="SAM" id="MobiDB-lite"/>
    </source>
</evidence>
<feature type="region of interest" description="Disordered" evidence="1">
    <location>
        <begin position="328"/>
        <end position="348"/>
    </location>
</feature>
<dbReference type="AlphaFoldDB" id="A0A839UNB5"/>
<comment type="caution">
    <text evidence="3">The sequence shown here is derived from an EMBL/GenBank/DDBJ whole genome shotgun (WGS) entry which is preliminary data.</text>
</comment>
<keyword evidence="4" id="KW-1185">Reference proteome</keyword>
<evidence type="ECO:0000313" key="3">
    <source>
        <dbReference type="EMBL" id="MBB3167236.1"/>
    </source>
</evidence>
<name>A0A839UNB5_9GAMM</name>
<sequence length="525" mass="57307">MKRRAPEPIKLSAPKGADHWHQRLSLAGLTLLPGSFDRIHTALRAPNSSADQVARALAQDPAACLHFFLRANRLLTPAGNEVHGLSHLISLLGFPQVSQILHKLPVADEPLPAYWRQLQQSLLRGQLAQRLPLASAGLASANVYFAALFSDLPQWLRWHYAAKEQSLCNGLALNPHIGPRKAEALVFGTQLTPWLTSALKQQPLPHSLREALGLSAQQFQQALLPLARNARRHLPAALSQRQSLTLLLIQQLVSRFYAAPSDTRTRRVQDWLAHLLHCDSHTVGALLHSCAAQLPSIHPALVNEHPARRLLCHWPRFADLPIYSLPRPQTSAESKAPANQAEAAQATGAPSRLLDNRFIDPDLVRAGLKALAEGSAALSSLNTIFQATTNTLQHGMGMEQGGLLVNTQAESWQFKCPFDQHALLPDKLAQSTLLERLSAKPAAVLINTDNRSALLAQMPTPLSEALAERDAILISLFLGQKPIAILLAAEADLSPPRVQACKRLAQAAQKAIARLARKVQRRAAS</sequence>
<dbReference type="PROSITE" id="PS51833">
    <property type="entry name" value="HDOD"/>
    <property type="match status" value="1"/>
</dbReference>
<organism evidence="3 4">
    <name type="scientific">Simiduia aestuariiviva</name>
    <dbReference type="NCBI Taxonomy" id="1510459"/>
    <lineage>
        <taxon>Bacteria</taxon>
        <taxon>Pseudomonadati</taxon>
        <taxon>Pseudomonadota</taxon>
        <taxon>Gammaproteobacteria</taxon>
        <taxon>Cellvibrionales</taxon>
        <taxon>Cellvibrionaceae</taxon>
        <taxon>Simiduia</taxon>
    </lineage>
</organism>
<reference evidence="3 4" key="1">
    <citation type="submission" date="2020-08" db="EMBL/GenBank/DDBJ databases">
        <title>Genomic Encyclopedia of Type Strains, Phase III (KMG-III): the genomes of soil and plant-associated and newly described type strains.</title>
        <authorList>
            <person name="Whitman W."/>
        </authorList>
    </citation>
    <scope>NUCLEOTIDE SEQUENCE [LARGE SCALE GENOMIC DNA]</scope>
    <source>
        <strain evidence="3 4">CECT 8571</strain>
    </source>
</reference>
<dbReference type="RefSeq" id="WP_183907781.1">
    <property type="nucleotide sequence ID" value="NZ_JACHXZ010000001.1"/>
</dbReference>
<dbReference type="SUPFAM" id="SSF109604">
    <property type="entry name" value="HD-domain/PDEase-like"/>
    <property type="match status" value="1"/>
</dbReference>
<accession>A0A839UNB5</accession>
<dbReference type="InterPro" id="IPR013976">
    <property type="entry name" value="HDOD"/>
</dbReference>
<feature type="domain" description="HDOD" evidence="2">
    <location>
        <begin position="29"/>
        <end position="218"/>
    </location>
</feature>
<dbReference type="Proteomes" id="UP000559987">
    <property type="component" value="Unassembled WGS sequence"/>
</dbReference>
<protein>
    <recommendedName>
        <fullName evidence="2">HDOD domain-containing protein</fullName>
    </recommendedName>
</protein>
<dbReference type="Gene3D" id="1.10.3210.10">
    <property type="entry name" value="Hypothetical protein af1432"/>
    <property type="match status" value="1"/>
</dbReference>
<evidence type="ECO:0000259" key="2">
    <source>
        <dbReference type="PROSITE" id="PS51833"/>
    </source>
</evidence>
<proteinExistence type="predicted"/>
<evidence type="ECO:0000313" key="4">
    <source>
        <dbReference type="Proteomes" id="UP000559987"/>
    </source>
</evidence>
<dbReference type="EMBL" id="JACHXZ010000001">
    <property type="protein sequence ID" value="MBB3167236.1"/>
    <property type="molecule type" value="Genomic_DNA"/>
</dbReference>